<feature type="transmembrane region" description="Helical" evidence="1">
    <location>
        <begin position="70"/>
        <end position="88"/>
    </location>
</feature>
<evidence type="ECO:0000313" key="2">
    <source>
        <dbReference type="EMBL" id="KFF13452.1"/>
    </source>
</evidence>
<keyword evidence="1" id="KW-0812">Transmembrane</keyword>
<dbReference type="Proteomes" id="UP000028705">
    <property type="component" value="Unassembled WGS sequence"/>
</dbReference>
<evidence type="ECO:0000256" key="1">
    <source>
        <dbReference type="SAM" id="Phobius"/>
    </source>
</evidence>
<keyword evidence="1" id="KW-1133">Transmembrane helix</keyword>
<feature type="transmembrane region" description="Helical" evidence="1">
    <location>
        <begin position="36"/>
        <end position="58"/>
    </location>
</feature>
<dbReference type="EMBL" id="JPRH01000002">
    <property type="protein sequence ID" value="KFF13452.1"/>
    <property type="molecule type" value="Genomic_DNA"/>
</dbReference>
<reference evidence="2 3" key="1">
    <citation type="submission" date="2014-07" db="EMBL/GenBank/DDBJ databases">
        <title>Genome of Chryseobacterium soli DSM 19298.</title>
        <authorList>
            <person name="Stropko S.J."/>
            <person name="Pipes S.E."/>
            <person name="Newman J."/>
        </authorList>
    </citation>
    <scope>NUCLEOTIDE SEQUENCE [LARGE SCALE GENOMIC DNA]</scope>
    <source>
        <strain evidence="2 3">DSM 19298</strain>
    </source>
</reference>
<feature type="transmembrane region" description="Helical" evidence="1">
    <location>
        <begin position="100"/>
        <end position="118"/>
    </location>
</feature>
<organism evidence="2 3">
    <name type="scientific">Chryseobacterium soli</name>
    <dbReference type="NCBI Taxonomy" id="445961"/>
    <lineage>
        <taxon>Bacteria</taxon>
        <taxon>Pseudomonadati</taxon>
        <taxon>Bacteroidota</taxon>
        <taxon>Flavobacteriia</taxon>
        <taxon>Flavobacteriales</taxon>
        <taxon>Weeksellaceae</taxon>
        <taxon>Chryseobacterium group</taxon>
        <taxon>Chryseobacterium</taxon>
    </lineage>
</organism>
<proteinExistence type="predicted"/>
<sequence length="128" mass="14497">MSKRIVFFLSITLIMVLAYSYFCIPDKFEIEGGSCYQGITAMFIRFFLTICGVLNLLSITTINSKSKFKIAKVTSAISLMVWLAGFIIHSYNDFLVATKYFTPLLFLNFIIVVLVYGCNGKNKQSQND</sequence>
<protein>
    <submittedName>
        <fullName evidence="2">Uncharacterized protein</fullName>
    </submittedName>
</protein>
<keyword evidence="3" id="KW-1185">Reference proteome</keyword>
<accession>A0A086A9T8</accession>
<dbReference type="RefSeq" id="WP_034710094.1">
    <property type="nucleotide sequence ID" value="NZ_JPRH01000002.1"/>
</dbReference>
<dbReference type="AlphaFoldDB" id="A0A086A9T8"/>
<gene>
    <name evidence="2" type="ORF">IW15_06575</name>
</gene>
<dbReference type="OrthoDB" id="9919883at2"/>
<name>A0A086A9T8_9FLAO</name>
<dbReference type="STRING" id="445961.IW15_06575"/>
<evidence type="ECO:0000313" key="3">
    <source>
        <dbReference type="Proteomes" id="UP000028705"/>
    </source>
</evidence>
<comment type="caution">
    <text evidence="2">The sequence shown here is derived from an EMBL/GenBank/DDBJ whole genome shotgun (WGS) entry which is preliminary data.</text>
</comment>
<keyword evidence="1" id="KW-0472">Membrane</keyword>